<dbReference type="PROSITE" id="PS52019">
    <property type="entry name" value="PKS_MFAS_DH"/>
    <property type="match status" value="1"/>
</dbReference>
<dbReference type="InterPro" id="IPR049900">
    <property type="entry name" value="PKS_mFAS_DH"/>
</dbReference>
<dbReference type="Pfam" id="PF08659">
    <property type="entry name" value="KR"/>
    <property type="match status" value="1"/>
</dbReference>
<dbReference type="SUPFAM" id="SSF47336">
    <property type="entry name" value="ACP-like"/>
    <property type="match status" value="1"/>
</dbReference>
<reference evidence="13 14" key="1">
    <citation type="submission" date="2020-05" db="EMBL/GenBank/DDBJ databases">
        <title>Identification and distribution of gene clusters putatively required for synthesis of sphingolipid metabolism inhibitors in phylogenetically diverse species of the filamentous fungus Fusarium.</title>
        <authorList>
            <person name="Kim H.-S."/>
            <person name="Busman M."/>
            <person name="Brown D.W."/>
            <person name="Divon H."/>
            <person name="Uhlig S."/>
            <person name="Proctor R.H."/>
        </authorList>
    </citation>
    <scope>NUCLEOTIDE SEQUENCE [LARGE SCALE GENOMIC DNA]</scope>
    <source>
        <strain evidence="13 14">NRRL 20693</strain>
    </source>
</reference>
<evidence type="ECO:0000256" key="8">
    <source>
        <dbReference type="PROSITE-ProRule" id="PRU01363"/>
    </source>
</evidence>
<dbReference type="PROSITE" id="PS00012">
    <property type="entry name" value="PHOSPHOPANTETHEINE"/>
    <property type="match status" value="1"/>
</dbReference>
<keyword evidence="1" id="KW-0596">Phosphopantetheine</keyword>
<keyword evidence="7" id="KW-0012">Acyltransferase</keyword>
<evidence type="ECO:0000259" key="12">
    <source>
        <dbReference type="PROSITE" id="PS52019"/>
    </source>
</evidence>
<dbReference type="SUPFAM" id="SSF52151">
    <property type="entry name" value="FabD/lysophospholipase-like"/>
    <property type="match status" value="1"/>
</dbReference>
<dbReference type="SMART" id="SM00826">
    <property type="entry name" value="PKS_DH"/>
    <property type="match status" value="1"/>
</dbReference>
<dbReference type="SUPFAM" id="SSF53901">
    <property type="entry name" value="Thiolase-like"/>
    <property type="match status" value="1"/>
</dbReference>
<evidence type="ECO:0000313" key="13">
    <source>
        <dbReference type="EMBL" id="KAF5657015.1"/>
    </source>
</evidence>
<gene>
    <name evidence="13" type="ORF">FHETE_10664</name>
</gene>
<dbReference type="InterPro" id="IPR006162">
    <property type="entry name" value="Ppantetheine_attach_site"/>
</dbReference>
<feature type="compositionally biased region" description="Polar residues" evidence="9">
    <location>
        <begin position="1461"/>
        <end position="1471"/>
    </location>
</feature>
<dbReference type="InterPro" id="IPR036736">
    <property type="entry name" value="ACP-like_sf"/>
</dbReference>
<proteinExistence type="predicted"/>
<dbReference type="Proteomes" id="UP000567885">
    <property type="component" value="Unassembled WGS sequence"/>
</dbReference>
<dbReference type="Pfam" id="PF21089">
    <property type="entry name" value="PKS_DH_N"/>
    <property type="match status" value="1"/>
</dbReference>
<feature type="domain" description="Ketosynthase family 3 (KS3)" evidence="11">
    <location>
        <begin position="15"/>
        <end position="444"/>
    </location>
</feature>
<dbReference type="CDD" id="cd05274">
    <property type="entry name" value="KR_FAS_SDR_x"/>
    <property type="match status" value="1"/>
</dbReference>
<dbReference type="EMBL" id="JAAGWQ010000303">
    <property type="protein sequence ID" value="KAF5657015.1"/>
    <property type="molecule type" value="Genomic_DNA"/>
</dbReference>
<dbReference type="InterPro" id="IPR014030">
    <property type="entry name" value="Ketoacyl_synth_N"/>
</dbReference>
<dbReference type="Gene3D" id="3.10.129.110">
    <property type="entry name" value="Polyketide synthase dehydratase"/>
    <property type="match status" value="1"/>
</dbReference>
<evidence type="ECO:0000256" key="6">
    <source>
        <dbReference type="ARBA" id="ARBA00023268"/>
    </source>
</evidence>
<dbReference type="SMART" id="SM00822">
    <property type="entry name" value="PKS_KR"/>
    <property type="match status" value="1"/>
</dbReference>
<dbReference type="SMART" id="SM00829">
    <property type="entry name" value="PKS_ER"/>
    <property type="match status" value="1"/>
</dbReference>
<dbReference type="SUPFAM" id="SSF55048">
    <property type="entry name" value="Probable ACP-binding domain of malonyl-CoA ACP transacylase"/>
    <property type="match status" value="1"/>
</dbReference>
<dbReference type="InterPro" id="IPR049551">
    <property type="entry name" value="PKS_DH_C"/>
</dbReference>
<dbReference type="Gene3D" id="3.90.180.10">
    <property type="entry name" value="Medium-chain alcohol dehydrogenases, catalytic domain"/>
    <property type="match status" value="1"/>
</dbReference>
<comment type="caution">
    <text evidence="13">The sequence shown here is derived from an EMBL/GenBank/DDBJ whole genome shotgun (WGS) entry which is preliminary data.</text>
</comment>
<dbReference type="InterPro" id="IPR001227">
    <property type="entry name" value="Ac_transferase_dom_sf"/>
</dbReference>
<feature type="active site" description="Proton acceptor; for dehydratase activity" evidence="8">
    <location>
        <position position="976"/>
    </location>
</feature>
<dbReference type="InterPro" id="IPR032821">
    <property type="entry name" value="PKS_assoc"/>
</dbReference>
<dbReference type="PANTHER" id="PTHR43775">
    <property type="entry name" value="FATTY ACID SYNTHASE"/>
    <property type="match status" value="1"/>
</dbReference>
<dbReference type="Pfam" id="PF14765">
    <property type="entry name" value="PS-DH"/>
    <property type="match status" value="1"/>
</dbReference>
<dbReference type="InterPro" id="IPR016035">
    <property type="entry name" value="Acyl_Trfase/lysoPLipase"/>
</dbReference>
<feature type="active site" description="Proton donor; for dehydratase activity" evidence="8">
    <location>
        <position position="1151"/>
    </location>
</feature>
<feature type="domain" description="Carrier" evidence="10">
    <location>
        <begin position="2309"/>
        <end position="2388"/>
    </location>
</feature>
<dbReference type="InterPro" id="IPR018201">
    <property type="entry name" value="Ketoacyl_synth_AS"/>
</dbReference>
<dbReference type="InterPro" id="IPR016039">
    <property type="entry name" value="Thiolase-like"/>
</dbReference>
<dbReference type="Pfam" id="PF23297">
    <property type="entry name" value="ACP_SdgA_C"/>
    <property type="match status" value="1"/>
</dbReference>
<dbReference type="GO" id="GO:0006633">
    <property type="term" value="P:fatty acid biosynthetic process"/>
    <property type="evidence" value="ECO:0007669"/>
    <property type="project" value="InterPro"/>
</dbReference>
<dbReference type="InterPro" id="IPR009081">
    <property type="entry name" value="PP-bd_ACP"/>
</dbReference>
<dbReference type="CDD" id="cd00833">
    <property type="entry name" value="PKS"/>
    <property type="match status" value="1"/>
</dbReference>
<name>A0A8H5STZ7_FUSHE</name>
<dbReference type="InterPro" id="IPR011032">
    <property type="entry name" value="GroES-like_sf"/>
</dbReference>
<dbReference type="InterPro" id="IPR056501">
    <property type="entry name" value="NAD-bd_HRPKS_sdrA"/>
</dbReference>
<dbReference type="InterPro" id="IPR020841">
    <property type="entry name" value="PKS_Beta-ketoAc_synthase_dom"/>
</dbReference>
<sequence>MPHFKEKAEMDGVGLEPIAIVGMSCQLPGGINSSSSLWETLKNKRSVQTPKVPASRFNIDAYLHENLERPGSFNVAGGYFLDDTPEDFDPTFFNISPIEAMWLDPQQRKMLEVTYECLESAGLTLDKVAGSNTAVYVGSFTSDYQQMSIKDTDFRHNYVATGVDTGIISARLANVFNLHGPSFTVNTACSSSLYAIHNACLALRARDCTAAIAGGVNLILTVDQHMNTAKLGVLSPTSTCHTFDATADGYGRAEGAGALYLKRLADAIRDGDPVRGVIRTSAVNSNGKVAGMGITHPSASGQEGAIRAAYAKSGLDPSLTPYVECHGTGTPVGDPIEAEAVAKAMNDSRPVGQPLIVGAIKANIGHSEAASGIFAVMKAALMTESGVIPGVAGLKTVNPAIHEDDWNIKVAKDTEIWPEHARLRRAGVSSFGYGGTNGHLVVESVDTLYPLYRHGQRREKASYSYNGIAASRPYLILLSAHDRTTLERNIAAHAAVASNYHLPDLAYTLFSHRNRFPVRGFTVASPSSIVEEDFDLSAFTIATAPGATPQLGFIFTGQGAQWPSMGARAMNCFPSFLSTIQALDKVLQRLDDGIRPSWSLEAVLTDPAETSKIGEAEIAQPICTAVQITIVDLLARWNIFPTVTVGHSSGEIAAAYAAGFISGPEAIITAFLRGYAVHKHAPFGCMLAVGLGAEEATSYLSSDDVVVACQNSPRSTTLSGTQTAITAVRETLQAKGIFARELNTGKAYHSLQMANVANVYDELLVQALSTPLSLEWRRPRAAWFSSVTGKKFTSNSIPLTYWSDNLRNRVLFDEAVVSLATDPAHSEVKVMVEVGPHSALAGPFKQICQGHGIDRLSYVPTFVRNEDSAKKLLCTAGALLLQNYPVNGEQVNSIAQDTTGLGVKRSQGPFLLVDLPPYQWNYEKKFWAEPRTSHEFRTSSHLRHDLLGSRIHGLSGCNFAWKNTIRLQDVPWIRDHRLGKEVVFPAAAHLALACEALMQTNDNTSTEIQSVTFRNIAIKLALIVPETDNGIEIQLHLNKANGKWFRFSVESLSEGEWKMHCQGLIAANHRTNANRSSTPVNLSKLTQRVTGKRWYDAFHRVGFEYGASFQPLSSIHTDSRCHEAAAEIVIATKSGLMQGESRYLVHPSTVDGCLQLIIIALNSGLHAEMQNGAVPIEIDEITLWPADSENTLGRSTAWISELNGRYANSNARLESPNGRILMELSNLRLVAYEAAVPQNSQAERQREPYMQTLWKPDITLLEAPSAPQILSLKNQSQDPLGALIELEQHKRAADSVLFIGQWRMGTFKSLVSSISADTAVLLATPSAGHLETLIAEGGLPSNVSAFVLDAETFETQVEAAGTPDLVIIEAISLADSSLKETFLQNVKPHVSEGGKTILSITRGSVLGLGELESSCGLSDPVLHIDFESISISVYASSSHKEGTHINGHSRVLQNGHFDDSVNGNGYQQPNGHANGHEREDTNGYTNGHVNGIVNNNHNGQVNGNSHTQNNVTVYTNDDTMANKDCVWTNLFGAKCHVTAKTQDIATKTSSTEKVIIDGRVWNLCEMDEPKLSSLKRIITSGTPILWLTHGVFEGINSAEGTTAGFLRSIRSEDAAANITLLDIHSKENQSTVETAILKLLKNFGTKDTQTDTEYWLKGGTLHIPRVVPNAVLNDEYSTNLALAQENLLPRDTPLKGSIDQGEVVFEEVHHCPINDGELEIRVEYSSFEGLDLQSQQTTPRVVVGTAVAVGSGLDQGLCGQKMVAFAPNPFMTHLKVIEELAVVCDDSNPADLAATLPALTNAINVIRYAANIRPNEHVLLLPAPAAFTRAITALSKAWGFRLTTILAEGVAETADVDSLEASNLEGLVVLLKDENVAPHVAVTHDFDGLSGEVWRHLPANARFILNDTVIDGSLESLPFSRGATFQSTSLKAVQKQEPKRLGRLLREAVEFVQQHNNVEPAHLYGIDELKVSDKMIGKGDHSLVVKMGYESFLVKIRPSSNELHFRPDAAYLLVGGLGGLGRSLTRFMYDRGARDFVFISRSATDKADAAAVVRNLLDAGAKVQVYRGDVCVRADVEHLVANVTETRPICGVIHAAMVLQDAMFDSMTFDQWQQTLTPKVRGAQNLVEALEDHAHLDFFVMTSSISATMGNPGQSNYSAANSFLDALAYQCRLQGKPATSLILPMILDVGVVAENEAIETALVRKAMYGIDEREMLRGFEMAMRKRVWDPVDGTPGISQLILGLEPTNLASAIKQSGLSQEDAYWYRDARFNGLGAAISRLLRDGGGAISGNGDFKALLQVARTEGEEAVLATISNHIIAKLSSMLLIPADAFELDGTSIAAYGLDSMIGADLRNWLFKQFGLEMSFQQLLAPKNTIRALSTTVVEFYMLK</sequence>
<evidence type="ECO:0000259" key="11">
    <source>
        <dbReference type="PROSITE" id="PS52004"/>
    </source>
</evidence>
<dbReference type="InterPro" id="IPR014031">
    <property type="entry name" value="Ketoacyl_synth_C"/>
</dbReference>
<dbReference type="OrthoDB" id="329835at2759"/>
<accession>A0A8H5STZ7</accession>
<dbReference type="InterPro" id="IPR050091">
    <property type="entry name" value="PKS_NRPS_Biosynth_Enz"/>
</dbReference>
<dbReference type="SUPFAM" id="SSF50129">
    <property type="entry name" value="GroES-like"/>
    <property type="match status" value="1"/>
</dbReference>
<feature type="region of interest" description="N-terminal hotdog fold" evidence="8">
    <location>
        <begin position="944"/>
        <end position="1072"/>
    </location>
</feature>
<dbReference type="GO" id="GO:0030639">
    <property type="term" value="P:polyketide biosynthetic process"/>
    <property type="evidence" value="ECO:0007669"/>
    <property type="project" value="UniProtKB-ARBA"/>
</dbReference>
<dbReference type="InterPro" id="IPR016036">
    <property type="entry name" value="Malonyl_transacylase_ACP-bd"/>
</dbReference>
<dbReference type="Pfam" id="PF23114">
    <property type="entry name" value="NAD-bd_HRPKS_sdrA"/>
    <property type="match status" value="1"/>
</dbReference>
<dbReference type="InterPro" id="IPR013968">
    <property type="entry name" value="PKS_KR"/>
</dbReference>
<evidence type="ECO:0000256" key="9">
    <source>
        <dbReference type="SAM" id="MobiDB-lite"/>
    </source>
</evidence>
<evidence type="ECO:0000313" key="14">
    <source>
        <dbReference type="Proteomes" id="UP000567885"/>
    </source>
</evidence>
<dbReference type="GO" id="GO:0016491">
    <property type="term" value="F:oxidoreductase activity"/>
    <property type="evidence" value="ECO:0007669"/>
    <property type="project" value="UniProtKB-KW"/>
</dbReference>
<dbReference type="GO" id="GO:0004315">
    <property type="term" value="F:3-oxoacyl-[acyl-carrier-protein] synthase activity"/>
    <property type="evidence" value="ECO:0007669"/>
    <property type="project" value="InterPro"/>
</dbReference>
<dbReference type="SUPFAM" id="SSF51735">
    <property type="entry name" value="NAD(P)-binding Rossmann-fold domains"/>
    <property type="match status" value="1"/>
</dbReference>
<dbReference type="Pfam" id="PF00698">
    <property type="entry name" value="Acyl_transf_1"/>
    <property type="match status" value="1"/>
</dbReference>
<dbReference type="InterPro" id="IPR020843">
    <property type="entry name" value="ER"/>
</dbReference>
<evidence type="ECO:0000259" key="10">
    <source>
        <dbReference type="PROSITE" id="PS50075"/>
    </source>
</evidence>
<dbReference type="InterPro" id="IPR014043">
    <property type="entry name" value="Acyl_transferase_dom"/>
</dbReference>
<evidence type="ECO:0000256" key="4">
    <source>
        <dbReference type="ARBA" id="ARBA00022857"/>
    </source>
</evidence>
<keyword evidence="14" id="KW-1185">Reference proteome</keyword>
<keyword evidence="2" id="KW-0597">Phosphoprotein</keyword>
<dbReference type="PROSITE" id="PS00606">
    <property type="entry name" value="KS3_1"/>
    <property type="match status" value="1"/>
</dbReference>
<organism evidence="13 14">
    <name type="scientific">Fusarium heterosporum</name>
    <dbReference type="NCBI Taxonomy" id="42747"/>
    <lineage>
        <taxon>Eukaryota</taxon>
        <taxon>Fungi</taxon>
        <taxon>Dikarya</taxon>
        <taxon>Ascomycota</taxon>
        <taxon>Pezizomycotina</taxon>
        <taxon>Sordariomycetes</taxon>
        <taxon>Hypocreomycetidae</taxon>
        <taxon>Hypocreales</taxon>
        <taxon>Nectriaceae</taxon>
        <taxon>Fusarium</taxon>
        <taxon>Fusarium heterosporum species complex</taxon>
    </lineage>
</organism>
<evidence type="ECO:0008006" key="15">
    <source>
        <dbReference type="Google" id="ProtNLM"/>
    </source>
</evidence>
<evidence type="ECO:0000256" key="3">
    <source>
        <dbReference type="ARBA" id="ARBA00022679"/>
    </source>
</evidence>
<feature type="domain" description="PKS/mFAS DH" evidence="12">
    <location>
        <begin position="944"/>
        <end position="1238"/>
    </location>
</feature>
<dbReference type="GO" id="GO:0004312">
    <property type="term" value="F:fatty acid synthase activity"/>
    <property type="evidence" value="ECO:0007669"/>
    <property type="project" value="TreeGrafter"/>
</dbReference>
<dbReference type="Pfam" id="PF00109">
    <property type="entry name" value="ketoacyl-synt"/>
    <property type="match status" value="1"/>
</dbReference>
<dbReference type="InterPro" id="IPR049552">
    <property type="entry name" value="PKS_DH_N"/>
</dbReference>
<dbReference type="Pfam" id="PF02801">
    <property type="entry name" value="Ketoacyl-synt_C"/>
    <property type="match status" value="1"/>
</dbReference>
<dbReference type="InterPro" id="IPR020807">
    <property type="entry name" value="PKS_DH"/>
</dbReference>
<dbReference type="InterPro" id="IPR057326">
    <property type="entry name" value="KR_dom"/>
</dbReference>
<dbReference type="Pfam" id="PF16197">
    <property type="entry name" value="KAsynt_C_assoc"/>
    <property type="match status" value="1"/>
</dbReference>
<dbReference type="InterPro" id="IPR042104">
    <property type="entry name" value="PKS_dehydratase_sf"/>
</dbReference>
<evidence type="ECO:0000256" key="1">
    <source>
        <dbReference type="ARBA" id="ARBA00022450"/>
    </source>
</evidence>
<keyword evidence="4" id="KW-0521">NADP</keyword>
<dbReference type="Gene3D" id="3.40.50.720">
    <property type="entry name" value="NAD(P)-binding Rossmann-like Domain"/>
    <property type="match status" value="1"/>
</dbReference>
<dbReference type="InterPro" id="IPR036291">
    <property type="entry name" value="NAD(P)-bd_dom_sf"/>
</dbReference>
<dbReference type="PANTHER" id="PTHR43775:SF50">
    <property type="entry name" value="HIGHLY REDUCING POLYKETIDE SYNTHASE SRDA"/>
    <property type="match status" value="1"/>
</dbReference>
<dbReference type="Gene3D" id="3.40.47.10">
    <property type="match status" value="1"/>
</dbReference>
<keyword evidence="5" id="KW-0560">Oxidoreductase</keyword>
<evidence type="ECO:0000256" key="7">
    <source>
        <dbReference type="ARBA" id="ARBA00023315"/>
    </source>
</evidence>
<dbReference type="SMART" id="SM00825">
    <property type="entry name" value="PKS_KS"/>
    <property type="match status" value="1"/>
</dbReference>
<keyword evidence="6" id="KW-0511">Multifunctional enzyme</keyword>
<feature type="region of interest" description="C-terminal hotdog fold" evidence="8">
    <location>
        <begin position="1086"/>
        <end position="1238"/>
    </location>
</feature>
<protein>
    <recommendedName>
        <fullName evidence="15">Polyketide synthase</fullName>
    </recommendedName>
</protein>
<keyword evidence="3" id="KW-0808">Transferase</keyword>
<feature type="region of interest" description="Disordered" evidence="9">
    <location>
        <begin position="1444"/>
        <end position="1481"/>
    </location>
</feature>
<dbReference type="PROSITE" id="PS50075">
    <property type="entry name" value="CARRIER"/>
    <property type="match status" value="1"/>
</dbReference>
<dbReference type="Gene3D" id="3.40.366.10">
    <property type="entry name" value="Malonyl-Coenzyme A Acyl Carrier Protein, domain 2"/>
    <property type="match status" value="1"/>
</dbReference>
<dbReference type="PROSITE" id="PS52004">
    <property type="entry name" value="KS3_2"/>
    <property type="match status" value="1"/>
</dbReference>
<evidence type="ECO:0000256" key="2">
    <source>
        <dbReference type="ARBA" id="ARBA00022553"/>
    </source>
</evidence>
<dbReference type="SMART" id="SM00827">
    <property type="entry name" value="PKS_AT"/>
    <property type="match status" value="1"/>
</dbReference>
<evidence type="ECO:0000256" key="5">
    <source>
        <dbReference type="ARBA" id="ARBA00023002"/>
    </source>
</evidence>